<dbReference type="GeneID" id="71986579"/>
<keyword evidence="10" id="KW-1185">Reference proteome</keyword>
<keyword evidence="4 7" id="KW-1133">Transmembrane helix</keyword>
<name>A0A9Q8UQK3_PASFU</name>
<feature type="transmembrane region" description="Helical" evidence="7">
    <location>
        <begin position="126"/>
        <end position="145"/>
    </location>
</feature>
<organism evidence="9 10">
    <name type="scientific">Passalora fulva</name>
    <name type="common">Tomato leaf mold</name>
    <name type="synonym">Cladosporium fulvum</name>
    <dbReference type="NCBI Taxonomy" id="5499"/>
    <lineage>
        <taxon>Eukaryota</taxon>
        <taxon>Fungi</taxon>
        <taxon>Dikarya</taxon>
        <taxon>Ascomycota</taxon>
        <taxon>Pezizomycotina</taxon>
        <taxon>Dothideomycetes</taxon>
        <taxon>Dothideomycetidae</taxon>
        <taxon>Mycosphaerellales</taxon>
        <taxon>Mycosphaerellaceae</taxon>
        <taxon>Fulvia</taxon>
    </lineage>
</organism>
<evidence type="ECO:0000256" key="6">
    <source>
        <dbReference type="SAM" id="MobiDB-lite"/>
    </source>
</evidence>
<sequence length="498" mass="54940">MSTTRSSSPELTALPQRPSPTDSSTLEMKRTTDELEPGTTTAPPINKALERHILRKVDLTLLTLLNILFIVSFADRSNIGNAKIAGMSRDLHLTGNRYNIAVMVFTIAYMTFGLPASIIFKKIGPSSLSYMMFIWGTFALSQGFVKSWEALVVCRFLMGVFEAGFVPGCAFLIGSYYRDGEFLRRYAVFMSGAIIAGAFNGLFSFLLSKADGAGGIEGWRWIFIVEGALTCILALFAYFFIPAFPQDTKMFQGEEKATLLQRLDLKSPEPEPKINIRKEILTALSDWKIWTATLTYMGVQENASSVVAFLPSILKGLGYTSVQAQVHSIPIYCVAFLLTLSCAYAAERLKQRYFFALFGGLLNLTGLAIQLGNPADTRIRYMGTFFMASGCYIVMPILVVWNAINVGKGYKRVVAFAMTTAVGNCGALVSSNVYITEEEPRYRTGFSVGTAFSCLSIASMSALYFGLRLANRRKVRKALELEAGGEVESEKDLKLHQL</sequence>
<feature type="transmembrane region" description="Helical" evidence="7">
    <location>
        <begin position="413"/>
        <end position="434"/>
    </location>
</feature>
<reference evidence="9" key="2">
    <citation type="journal article" date="2022" name="Microb. Genom.">
        <title>A chromosome-scale genome assembly of the tomato pathogen Cladosporium fulvum reveals a compartmentalized genome architecture and the presence of a dispensable chromosome.</title>
        <authorList>
            <person name="Zaccaron A.Z."/>
            <person name="Chen L.H."/>
            <person name="Samaras A."/>
            <person name="Stergiopoulos I."/>
        </authorList>
    </citation>
    <scope>NUCLEOTIDE SEQUENCE</scope>
    <source>
        <strain evidence="9">Race5_Kim</strain>
    </source>
</reference>
<evidence type="ECO:0000259" key="8">
    <source>
        <dbReference type="PROSITE" id="PS50850"/>
    </source>
</evidence>
<keyword evidence="5 7" id="KW-0472">Membrane</keyword>
<dbReference type="Pfam" id="PF07690">
    <property type="entry name" value="MFS_1"/>
    <property type="match status" value="1"/>
</dbReference>
<feature type="compositionally biased region" description="Polar residues" evidence="6">
    <location>
        <begin position="1"/>
        <end position="10"/>
    </location>
</feature>
<feature type="transmembrane region" description="Helical" evidence="7">
    <location>
        <begin position="152"/>
        <end position="174"/>
    </location>
</feature>
<dbReference type="InterPro" id="IPR036259">
    <property type="entry name" value="MFS_trans_sf"/>
</dbReference>
<evidence type="ECO:0000256" key="3">
    <source>
        <dbReference type="ARBA" id="ARBA00022692"/>
    </source>
</evidence>
<dbReference type="GO" id="GO:0022857">
    <property type="term" value="F:transmembrane transporter activity"/>
    <property type="evidence" value="ECO:0007669"/>
    <property type="project" value="InterPro"/>
</dbReference>
<dbReference type="OMA" id="TWGLFVM"/>
<comment type="subcellular location">
    <subcellularLocation>
        <location evidence="1">Membrane</location>
        <topology evidence="1">Multi-pass membrane protein</topology>
    </subcellularLocation>
</comment>
<evidence type="ECO:0000313" key="10">
    <source>
        <dbReference type="Proteomes" id="UP000756132"/>
    </source>
</evidence>
<feature type="transmembrane region" description="Helical" evidence="7">
    <location>
        <begin position="186"/>
        <end position="207"/>
    </location>
</feature>
<dbReference type="FunFam" id="1.20.1250.20:FF:000013">
    <property type="entry name" value="MFS general substrate transporter"/>
    <property type="match status" value="1"/>
</dbReference>
<feature type="transmembrane region" description="Helical" evidence="7">
    <location>
        <begin position="219"/>
        <end position="241"/>
    </location>
</feature>
<dbReference type="PANTHER" id="PTHR43791:SF52">
    <property type="entry name" value="TRANSPORTER, PUTATIVE (AFU_ORTHOLOGUE AFUA_1G11820)-RELATED"/>
    <property type="match status" value="1"/>
</dbReference>
<feature type="transmembrane region" description="Helical" evidence="7">
    <location>
        <begin position="446"/>
        <end position="467"/>
    </location>
</feature>
<evidence type="ECO:0000256" key="4">
    <source>
        <dbReference type="ARBA" id="ARBA00022989"/>
    </source>
</evidence>
<dbReference type="SUPFAM" id="SSF103473">
    <property type="entry name" value="MFS general substrate transporter"/>
    <property type="match status" value="1"/>
</dbReference>
<evidence type="ECO:0000256" key="1">
    <source>
        <dbReference type="ARBA" id="ARBA00004141"/>
    </source>
</evidence>
<dbReference type="KEGG" id="ffu:CLAFUR5_06701"/>
<gene>
    <name evidence="9" type="ORF">CLAFUR5_06701</name>
</gene>
<feature type="region of interest" description="Disordered" evidence="6">
    <location>
        <begin position="1"/>
        <end position="43"/>
    </location>
</feature>
<evidence type="ECO:0000313" key="9">
    <source>
        <dbReference type="EMBL" id="UJO18776.1"/>
    </source>
</evidence>
<dbReference type="Gene3D" id="1.20.1250.20">
    <property type="entry name" value="MFS general substrate transporter like domains"/>
    <property type="match status" value="1"/>
</dbReference>
<dbReference type="EMBL" id="CP090168">
    <property type="protein sequence ID" value="UJO18776.1"/>
    <property type="molecule type" value="Genomic_DNA"/>
</dbReference>
<feature type="transmembrane region" description="Helical" evidence="7">
    <location>
        <begin position="98"/>
        <end position="120"/>
    </location>
</feature>
<feature type="transmembrane region" description="Helical" evidence="7">
    <location>
        <begin position="379"/>
        <end position="401"/>
    </location>
</feature>
<feature type="transmembrane region" description="Helical" evidence="7">
    <location>
        <begin position="329"/>
        <end position="346"/>
    </location>
</feature>
<reference evidence="9" key="1">
    <citation type="submission" date="2021-12" db="EMBL/GenBank/DDBJ databases">
        <authorList>
            <person name="Zaccaron A."/>
            <person name="Stergiopoulos I."/>
        </authorList>
    </citation>
    <scope>NUCLEOTIDE SEQUENCE</scope>
    <source>
        <strain evidence="9">Race5_Kim</strain>
    </source>
</reference>
<dbReference type="PROSITE" id="PS50850">
    <property type="entry name" value="MFS"/>
    <property type="match status" value="1"/>
</dbReference>
<dbReference type="InterPro" id="IPR020846">
    <property type="entry name" value="MFS_dom"/>
</dbReference>
<dbReference type="OrthoDB" id="310895at2759"/>
<keyword evidence="2" id="KW-0813">Transport</keyword>
<dbReference type="Proteomes" id="UP000756132">
    <property type="component" value="Chromosome 6"/>
</dbReference>
<dbReference type="FunFam" id="1.20.1250.20:FF:000018">
    <property type="entry name" value="MFS transporter permease"/>
    <property type="match status" value="1"/>
</dbReference>
<dbReference type="GO" id="GO:0016020">
    <property type="term" value="C:membrane"/>
    <property type="evidence" value="ECO:0007669"/>
    <property type="project" value="UniProtKB-SubCell"/>
</dbReference>
<feature type="transmembrane region" description="Helical" evidence="7">
    <location>
        <begin position="353"/>
        <end position="373"/>
    </location>
</feature>
<proteinExistence type="predicted"/>
<evidence type="ECO:0000256" key="2">
    <source>
        <dbReference type="ARBA" id="ARBA00022448"/>
    </source>
</evidence>
<evidence type="ECO:0000256" key="7">
    <source>
        <dbReference type="SAM" id="Phobius"/>
    </source>
</evidence>
<dbReference type="InterPro" id="IPR011701">
    <property type="entry name" value="MFS"/>
</dbReference>
<protein>
    <submittedName>
        <fullName evidence="9">MFS transporter prlL</fullName>
    </submittedName>
</protein>
<dbReference type="PANTHER" id="PTHR43791">
    <property type="entry name" value="PERMEASE-RELATED"/>
    <property type="match status" value="1"/>
</dbReference>
<evidence type="ECO:0000256" key="5">
    <source>
        <dbReference type="ARBA" id="ARBA00023136"/>
    </source>
</evidence>
<feature type="domain" description="Major facilitator superfamily (MFS) profile" evidence="8">
    <location>
        <begin position="61"/>
        <end position="474"/>
    </location>
</feature>
<dbReference type="AlphaFoldDB" id="A0A9Q8UQK3"/>
<dbReference type="RefSeq" id="XP_047763142.1">
    <property type="nucleotide sequence ID" value="XM_047905849.1"/>
</dbReference>
<accession>A0A9Q8UQK3</accession>
<keyword evidence="3 7" id="KW-0812">Transmembrane</keyword>